<protein>
    <submittedName>
        <fullName evidence="6">ADCK3-like domain containing protein</fullName>
    </submittedName>
</protein>
<evidence type="ECO:0000313" key="6">
    <source>
        <dbReference type="EMBL" id="KAK1444132.1"/>
    </source>
</evidence>
<dbReference type="InterPro" id="IPR004147">
    <property type="entry name" value="ABC1_dom"/>
</dbReference>
<dbReference type="InterPro" id="IPR011009">
    <property type="entry name" value="Kinase-like_dom_sf"/>
</dbReference>
<dbReference type="GO" id="GO:0016740">
    <property type="term" value="F:transferase activity"/>
    <property type="evidence" value="ECO:0007669"/>
    <property type="project" value="UniProtKB-KW"/>
</dbReference>
<keyword evidence="7" id="KW-1185">Reference proteome</keyword>
<dbReference type="GO" id="GO:0006744">
    <property type="term" value="P:ubiquinone biosynthetic process"/>
    <property type="evidence" value="ECO:0007669"/>
    <property type="project" value="TreeGrafter"/>
</dbReference>
<dbReference type="Gene3D" id="1.10.510.10">
    <property type="entry name" value="Transferase(Phosphotransferase) domain 1"/>
    <property type="match status" value="1"/>
</dbReference>
<dbReference type="PANTHER" id="PTHR43851:SF3">
    <property type="entry name" value="COENZYME Q8"/>
    <property type="match status" value="1"/>
</dbReference>
<dbReference type="AlphaFoldDB" id="A0AAD8UTC0"/>
<evidence type="ECO:0000313" key="7">
    <source>
        <dbReference type="Proteomes" id="UP001230268"/>
    </source>
</evidence>
<dbReference type="Pfam" id="PF03109">
    <property type="entry name" value="ABC1"/>
    <property type="match status" value="1"/>
</dbReference>
<dbReference type="Proteomes" id="UP001230268">
    <property type="component" value="Unassembled WGS sequence"/>
</dbReference>
<organism evidence="6 7">
    <name type="scientific">Babesia gibsoni</name>
    <dbReference type="NCBI Taxonomy" id="33632"/>
    <lineage>
        <taxon>Eukaryota</taxon>
        <taxon>Sar</taxon>
        <taxon>Alveolata</taxon>
        <taxon>Apicomplexa</taxon>
        <taxon>Aconoidasida</taxon>
        <taxon>Piroplasmida</taxon>
        <taxon>Babesiidae</taxon>
        <taxon>Babesia</taxon>
    </lineage>
</organism>
<comment type="caution">
    <text evidence="6">The sequence shown here is derived from an EMBL/GenBank/DDBJ whole genome shotgun (WGS) entry which is preliminary data.</text>
</comment>
<accession>A0AAD8UTC0</accession>
<evidence type="ECO:0000256" key="3">
    <source>
        <dbReference type="ARBA" id="ARBA00022741"/>
    </source>
</evidence>
<gene>
    <name evidence="6" type="ORF">BgAZ_100380</name>
</gene>
<reference evidence="6" key="1">
    <citation type="submission" date="2023-08" db="EMBL/GenBank/DDBJ databases">
        <title>Draft sequence of the Babesia gibsoni genome.</title>
        <authorList>
            <person name="Yamagishi J.Y."/>
            <person name="Xuan X.X."/>
        </authorList>
    </citation>
    <scope>NUCLEOTIDE SEQUENCE</scope>
    <source>
        <strain evidence="6">Azabu</strain>
    </source>
</reference>
<dbReference type="SUPFAM" id="SSF56112">
    <property type="entry name" value="Protein kinase-like (PK-like)"/>
    <property type="match status" value="1"/>
</dbReference>
<proteinExistence type="inferred from homology"/>
<dbReference type="GO" id="GO:0005524">
    <property type="term" value="F:ATP binding"/>
    <property type="evidence" value="ECO:0007669"/>
    <property type="project" value="UniProtKB-KW"/>
</dbReference>
<evidence type="ECO:0000256" key="4">
    <source>
        <dbReference type="ARBA" id="ARBA00022840"/>
    </source>
</evidence>
<evidence type="ECO:0000256" key="2">
    <source>
        <dbReference type="ARBA" id="ARBA00022679"/>
    </source>
</evidence>
<dbReference type="InterPro" id="IPR051409">
    <property type="entry name" value="Atypical_kinase_ADCK"/>
</dbReference>
<evidence type="ECO:0000259" key="5">
    <source>
        <dbReference type="Pfam" id="PF03109"/>
    </source>
</evidence>
<dbReference type="CDD" id="cd13970">
    <property type="entry name" value="ABC1_ADCK3"/>
    <property type="match status" value="1"/>
</dbReference>
<dbReference type="InterPro" id="IPR034646">
    <property type="entry name" value="ADCK3_dom"/>
</dbReference>
<keyword evidence="3" id="KW-0547">Nucleotide-binding</keyword>
<dbReference type="EMBL" id="JAVEPI010000001">
    <property type="protein sequence ID" value="KAK1444132.1"/>
    <property type="molecule type" value="Genomic_DNA"/>
</dbReference>
<name>A0AAD8UTC0_BABGI</name>
<comment type="similarity">
    <text evidence="1">Belongs to the protein kinase superfamily. ADCK protein kinase family.</text>
</comment>
<feature type="domain" description="ABC1 atypical kinase-like" evidence="5">
    <location>
        <begin position="242"/>
        <end position="479"/>
    </location>
</feature>
<keyword evidence="2" id="KW-0808">Transferase</keyword>
<dbReference type="PANTHER" id="PTHR43851">
    <property type="match status" value="1"/>
</dbReference>
<keyword evidence="4" id="KW-0067">ATP-binding</keyword>
<sequence length="580" mass="65899">MRISRMFYTSQLDFYRIRNLKYIGKKKPKNPKDDIAEICEAAVDAIKMASSAIGHIDLRGYMESLRDVKDELKEAAFRNTSPDEMDASKFDMANAMKAFSKLKEVNKKATAANGKRQYSTMAIGVSDKIPCGHTQTEAAPVLSCRRATTAEWNRNYDRRRFASGTDGLMINMASGAAKEAAYRYIQGERGNLLQQSMKNDENMKLLVDCLCKMRGTALKFGQLLSLQYGILPETMRKALISVRHRADIMGVEQINRIMATELGQNWREMFQEFELHPMASASLGQVHRAVTKDGKKVCVKIQFPGIGDSIDSDISNIMFLCTKTNLIPQNLFLKHFAAELKVELTSECNYNNEANFYKIFKQLTLDGFMVPNVIDEMSTKRIITVEFVPGVPIEDCKHLPQSVRDSIGKRLMQLSLSEIFLFGLMNTDPNPSNYLYDQATDLIGLIDFGSCRSYNQKFVADYYKLVQASVEQDLEKIRHLSYKMRFLNDQDSEEMVQHHVESVLITGEPFRHEGLFDFGASDIIQQCRKKASIILKIRKQPPPPEVYSLHRKLAGCYVICQLIGARVNAHDIFKEISALR</sequence>
<evidence type="ECO:0000256" key="1">
    <source>
        <dbReference type="ARBA" id="ARBA00009670"/>
    </source>
</evidence>